<name>A0AAU9CD95_9ACTN</name>
<sequence>MSDTNPEVTPMSDLSDDELVQAAFDHIREKDAEAGVVASFVTPANVVEVAQAMASDPAEAEALANQALEDALADEEGPKQPEPTLDLLLEGLSEASRRTRQNTAHEIAEIAKVRPQMLLDKVDVLVDAVGRPEAQTRWEVLNALTAIATLDPAACTGAIDAAETALFDEGSSMVRLAGFRLLIAEGLSTPELASQVWPLLDEAIQCYHGDPEYRNMLTALVEFAAGPAPQDVREALASRVAFDSEKSTLPYIRAFSKDIVEACQAPRN</sequence>
<dbReference type="AlphaFoldDB" id="A0AAU9CD95"/>
<organism evidence="1 2">
    <name type="scientific">Leptogranulimonas caecicola</name>
    <dbReference type="NCBI Taxonomy" id="2894156"/>
    <lineage>
        <taxon>Bacteria</taxon>
        <taxon>Bacillati</taxon>
        <taxon>Actinomycetota</taxon>
        <taxon>Coriobacteriia</taxon>
        <taxon>Coriobacteriales</taxon>
        <taxon>Kribbibacteriaceae</taxon>
        <taxon>Leptogranulimonas</taxon>
    </lineage>
</organism>
<dbReference type="InterPro" id="IPR011989">
    <property type="entry name" value="ARM-like"/>
</dbReference>
<evidence type="ECO:0000313" key="2">
    <source>
        <dbReference type="Proteomes" id="UP001431186"/>
    </source>
</evidence>
<dbReference type="Proteomes" id="UP001431186">
    <property type="component" value="Chromosome"/>
</dbReference>
<reference evidence="1" key="1">
    <citation type="submission" date="2021-11" db="EMBL/GenBank/DDBJ databases">
        <title>Complete genome sequence of Atopobiaceae bacterium TOC12.</title>
        <authorList>
            <person name="Morinaga K."/>
            <person name="Kusada H."/>
            <person name="Tamaki H."/>
        </authorList>
    </citation>
    <scope>NUCLEOTIDE SEQUENCE</scope>
    <source>
        <strain evidence="1">TOC12</strain>
    </source>
</reference>
<accession>A0AAU9CD95</accession>
<evidence type="ECO:0008006" key="3">
    <source>
        <dbReference type="Google" id="ProtNLM"/>
    </source>
</evidence>
<proteinExistence type="predicted"/>
<protein>
    <recommendedName>
        <fullName evidence="3">HEAT repeat protein</fullName>
    </recommendedName>
</protein>
<dbReference type="Gene3D" id="1.25.10.10">
    <property type="entry name" value="Leucine-rich Repeat Variant"/>
    <property type="match status" value="1"/>
</dbReference>
<gene>
    <name evidence="1" type="ORF">ATTO_14310</name>
</gene>
<evidence type="ECO:0000313" key="1">
    <source>
        <dbReference type="EMBL" id="BDC91559.1"/>
    </source>
</evidence>
<dbReference type="InterPro" id="IPR016024">
    <property type="entry name" value="ARM-type_fold"/>
</dbReference>
<dbReference type="EMBL" id="AP025285">
    <property type="protein sequence ID" value="BDC91559.1"/>
    <property type="molecule type" value="Genomic_DNA"/>
</dbReference>
<keyword evidence="2" id="KW-1185">Reference proteome</keyword>
<dbReference type="KEGG" id="lcal:ATTO_14310"/>
<dbReference type="SUPFAM" id="SSF48371">
    <property type="entry name" value="ARM repeat"/>
    <property type="match status" value="1"/>
</dbReference>
<dbReference type="RefSeq" id="WP_265591528.1">
    <property type="nucleotide sequence ID" value="NZ_AP025285.1"/>
</dbReference>